<dbReference type="Proteomes" id="UP000243232">
    <property type="component" value="Chromosome I"/>
</dbReference>
<accession>A0A1H2FRC9</accession>
<evidence type="ECO:0000313" key="1">
    <source>
        <dbReference type="EMBL" id="SDU09895.1"/>
    </source>
</evidence>
<gene>
    <name evidence="1" type="ORF">SAMN05216296_1759</name>
</gene>
<sequence length="76" mass="8849">MKREVVKARHAEGAHFDTHVIANPANVKQWIVFFKKQEGRSYFLVDENEEIESFAHLDDLIDELKELGIKRASIHC</sequence>
<keyword evidence="2" id="KW-1185">Reference proteome</keyword>
<dbReference type="EMBL" id="LT629785">
    <property type="protein sequence ID" value="SDU09895.1"/>
    <property type="molecule type" value="Genomic_DNA"/>
</dbReference>
<proteinExistence type="predicted"/>
<organism evidence="1 2">
    <name type="scientific">Pseudomonas pohangensis</name>
    <dbReference type="NCBI Taxonomy" id="364197"/>
    <lineage>
        <taxon>Bacteria</taxon>
        <taxon>Pseudomonadati</taxon>
        <taxon>Pseudomonadota</taxon>
        <taxon>Gammaproteobacteria</taxon>
        <taxon>Pseudomonadales</taxon>
        <taxon>Pseudomonadaceae</taxon>
        <taxon>Pseudomonas</taxon>
    </lineage>
</organism>
<reference evidence="2" key="1">
    <citation type="submission" date="2016-10" db="EMBL/GenBank/DDBJ databases">
        <authorList>
            <person name="Varghese N."/>
            <person name="Submissions S."/>
        </authorList>
    </citation>
    <scope>NUCLEOTIDE SEQUENCE [LARGE SCALE GENOMIC DNA]</scope>
    <source>
        <strain evidence="2">DSM 17875</strain>
    </source>
</reference>
<dbReference type="RefSeq" id="WP_090194252.1">
    <property type="nucleotide sequence ID" value="NZ_LT629785.1"/>
</dbReference>
<protein>
    <submittedName>
        <fullName evidence="1">Uncharacterized protein</fullName>
    </submittedName>
</protein>
<dbReference type="OrthoDB" id="6941664at2"/>
<dbReference type="AlphaFoldDB" id="A0A1H2FRC9"/>
<name>A0A1H2FRC9_9PSED</name>
<evidence type="ECO:0000313" key="2">
    <source>
        <dbReference type="Proteomes" id="UP000243232"/>
    </source>
</evidence>